<sequence length="297" mass="30864">MRTISRFLGAAAALLILSFAGAVAEFPPQFEAGYEEGLQGRPPGTAFCESGGPIRCEENDPALISILLSGRGVALGPGGETLPLRLRVEKVRWIDPSQVRRLLEENKTLGEIRAEIGGDDGAYGYRGNLRLGRAHYILEGVKVGVDGEKTSLEAELLEPAWGEILVPPARGLKKGGTISIDSRDHEGSAISVGSLIILSGPLAGSYVVLLDPPAVGGRGQGPHTSPGGDLVRSGWGFDGPGARDHLGRPASPSWGWRGVEVSIWGGVSKGSQVVVMPSSRGPGCPIGSGTSAPCHGR</sequence>
<name>A0ABT5X540_9EURY</name>
<keyword evidence="2" id="KW-1185">Reference proteome</keyword>
<evidence type="ECO:0000313" key="1">
    <source>
        <dbReference type="EMBL" id="MDF0589814.1"/>
    </source>
</evidence>
<dbReference type="Proteomes" id="UP001220010">
    <property type="component" value="Unassembled WGS sequence"/>
</dbReference>
<gene>
    <name evidence="1" type="ORF">P0O15_01295</name>
</gene>
<proteinExistence type="predicted"/>
<evidence type="ECO:0000313" key="2">
    <source>
        <dbReference type="Proteomes" id="UP001220010"/>
    </source>
</evidence>
<accession>A0ABT5X540</accession>
<dbReference type="RefSeq" id="WP_316965572.1">
    <property type="nucleotide sequence ID" value="NZ_JARFPK010000003.1"/>
</dbReference>
<protein>
    <submittedName>
        <fullName evidence="1">Uncharacterized protein</fullName>
    </submittedName>
</protein>
<organism evidence="1 2">
    <name type="scientific">Candidatus Methanocrinis natronophilus</name>
    <dbReference type="NCBI Taxonomy" id="3033396"/>
    <lineage>
        <taxon>Archaea</taxon>
        <taxon>Methanobacteriati</taxon>
        <taxon>Methanobacteriota</taxon>
        <taxon>Stenosarchaea group</taxon>
        <taxon>Methanomicrobia</taxon>
        <taxon>Methanotrichales</taxon>
        <taxon>Methanotrichaceae</taxon>
        <taxon>Methanocrinis</taxon>
    </lineage>
</organism>
<comment type="caution">
    <text evidence="1">The sequence shown here is derived from an EMBL/GenBank/DDBJ whole genome shotgun (WGS) entry which is preliminary data.</text>
</comment>
<dbReference type="EMBL" id="JARFPK010000003">
    <property type="protein sequence ID" value="MDF0589814.1"/>
    <property type="molecule type" value="Genomic_DNA"/>
</dbReference>
<reference evidence="1 2" key="1">
    <citation type="submission" date="2023-03" db="EMBL/GenBank/DDBJ databases">
        <title>WGS of Methanotrichaceae archaeon Mx.</title>
        <authorList>
            <person name="Sorokin D.Y."/>
            <person name="Merkel A.Y."/>
        </authorList>
    </citation>
    <scope>NUCLEOTIDE SEQUENCE [LARGE SCALE GENOMIC DNA]</scope>
    <source>
        <strain evidence="1 2">Mx</strain>
    </source>
</reference>